<dbReference type="GO" id="GO:0042760">
    <property type="term" value="P:very long-chain fatty acid catabolic process"/>
    <property type="evidence" value="ECO:0007669"/>
    <property type="project" value="TreeGrafter"/>
</dbReference>
<evidence type="ECO:0000256" key="4">
    <source>
        <dbReference type="ARBA" id="ARBA00023136"/>
    </source>
</evidence>
<keyword evidence="4" id="KW-0472">Membrane</keyword>
<dbReference type="AlphaFoldDB" id="A0A0N4ZVV1"/>
<dbReference type="InterPro" id="IPR027417">
    <property type="entry name" value="P-loop_NTPase"/>
</dbReference>
<organism evidence="5 6">
    <name type="scientific">Parastrongyloides trichosuri</name>
    <name type="common">Possum-specific nematode worm</name>
    <dbReference type="NCBI Taxonomy" id="131310"/>
    <lineage>
        <taxon>Eukaryota</taxon>
        <taxon>Metazoa</taxon>
        <taxon>Ecdysozoa</taxon>
        <taxon>Nematoda</taxon>
        <taxon>Chromadorea</taxon>
        <taxon>Rhabditida</taxon>
        <taxon>Tylenchina</taxon>
        <taxon>Panagrolaimomorpha</taxon>
        <taxon>Strongyloidoidea</taxon>
        <taxon>Strongyloididae</taxon>
        <taxon>Parastrongyloides</taxon>
    </lineage>
</organism>
<sequence length="134" mass="15698">MVKNVGFLMMLTVFQNKIQNKRYKLLTTLKHLEYVHEKPEFEFINHLTPEEVQRPVFIRAVIKNPRLLILDESTNAVGVAMEKKIYEILKSKGIQYISVGHRDLLKQYHDIALTLTGYGDFDLNVINKNLRDKI</sequence>
<dbReference type="GO" id="GO:0006635">
    <property type="term" value="P:fatty acid beta-oxidation"/>
    <property type="evidence" value="ECO:0007669"/>
    <property type="project" value="TreeGrafter"/>
</dbReference>
<dbReference type="InterPro" id="IPR050835">
    <property type="entry name" value="ABC_transporter_sub-D"/>
</dbReference>
<proteinExistence type="predicted"/>
<dbReference type="GO" id="GO:0005324">
    <property type="term" value="F:long-chain fatty acid transmembrane transporter activity"/>
    <property type="evidence" value="ECO:0007669"/>
    <property type="project" value="TreeGrafter"/>
</dbReference>
<dbReference type="WBParaSite" id="PTRK_0001273400.1">
    <property type="protein sequence ID" value="PTRK_0001273400.1"/>
    <property type="gene ID" value="PTRK_0001273400"/>
</dbReference>
<protein>
    <submittedName>
        <fullName evidence="6">ABC transporter domain-containing protein</fullName>
    </submittedName>
</protein>
<dbReference type="STRING" id="131310.A0A0N4ZVV1"/>
<dbReference type="GO" id="GO:0005524">
    <property type="term" value="F:ATP binding"/>
    <property type="evidence" value="ECO:0007669"/>
    <property type="project" value="TreeGrafter"/>
</dbReference>
<keyword evidence="5" id="KW-1185">Reference proteome</keyword>
<dbReference type="Proteomes" id="UP000038045">
    <property type="component" value="Unplaced"/>
</dbReference>
<keyword evidence="3" id="KW-1133">Transmembrane helix</keyword>
<dbReference type="GO" id="GO:0042626">
    <property type="term" value="F:ATPase-coupled transmembrane transporter activity"/>
    <property type="evidence" value="ECO:0007669"/>
    <property type="project" value="TreeGrafter"/>
</dbReference>
<accession>A0A0N4ZVV1</accession>
<dbReference type="SUPFAM" id="SSF52540">
    <property type="entry name" value="P-loop containing nucleoside triphosphate hydrolases"/>
    <property type="match status" value="1"/>
</dbReference>
<keyword evidence="2" id="KW-0812">Transmembrane</keyword>
<evidence type="ECO:0000256" key="3">
    <source>
        <dbReference type="ARBA" id="ARBA00022989"/>
    </source>
</evidence>
<dbReference type="GO" id="GO:0015910">
    <property type="term" value="P:long-chain fatty acid import into peroxisome"/>
    <property type="evidence" value="ECO:0007669"/>
    <property type="project" value="TreeGrafter"/>
</dbReference>
<dbReference type="GO" id="GO:0005778">
    <property type="term" value="C:peroxisomal membrane"/>
    <property type="evidence" value="ECO:0007669"/>
    <property type="project" value="TreeGrafter"/>
</dbReference>
<evidence type="ECO:0000313" key="6">
    <source>
        <dbReference type="WBParaSite" id="PTRK_0001273400.1"/>
    </source>
</evidence>
<evidence type="ECO:0000256" key="2">
    <source>
        <dbReference type="ARBA" id="ARBA00022692"/>
    </source>
</evidence>
<keyword evidence="1" id="KW-0813">Transport</keyword>
<dbReference type="Gene3D" id="3.40.50.300">
    <property type="entry name" value="P-loop containing nucleotide triphosphate hydrolases"/>
    <property type="match status" value="1"/>
</dbReference>
<dbReference type="GO" id="GO:0007031">
    <property type="term" value="P:peroxisome organization"/>
    <property type="evidence" value="ECO:0007669"/>
    <property type="project" value="TreeGrafter"/>
</dbReference>
<evidence type="ECO:0000256" key="1">
    <source>
        <dbReference type="ARBA" id="ARBA00022448"/>
    </source>
</evidence>
<name>A0A0N4ZVV1_PARTI</name>
<evidence type="ECO:0000313" key="5">
    <source>
        <dbReference type="Proteomes" id="UP000038045"/>
    </source>
</evidence>
<dbReference type="PANTHER" id="PTHR11384:SF59">
    <property type="entry name" value="LYSOSOMAL COBALAMIN TRANSPORTER ABCD4"/>
    <property type="match status" value="1"/>
</dbReference>
<dbReference type="PANTHER" id="PTHR11384">
    <property type="entry name" value="ATP-BINDING CASSETTE, SUB-FAMILY D MEMBER"/>
    <property type="match status" value="1"/>
</dbReference>
<reference evidence="6" key="1">
    <citation type="submission" date="2017-02" db="UniProtKB">
        <authorList>
            <consortium name="WormBaseParasite"/>
        </authorList>
    </citation>
    <scope>IDENTIFICATION</scope>
</reference>